<feature type="transmembrane region" description="Helical" evidence="3">
    <location>
        <begin position="76"/>
        <end position="103"/>
    </location>
</feature>
<keyword evidence="3" id="KW-0472">Membrane</keyword>
<sequence>ITMDTATLPNLSTKVCSIAAGEAHTLILTGDHLTSWDGRVYSWGRGILGRLGGGSERDDHLPLQVRFGSEEYRLRIVGIAAGAYHSLALAGSIFFLFLIVFYIDY</sequence>
<organism evidence="4 5">
    <name type="scientific">Vigna mungo</name>
    <name type="common">Black gram</name>
    <name type="synonym">Phaseolus mungo</name>
    <dbReference type="NCBI Taxonomy" id="3915"/>
    <lineage>
        <taxon>Eukaryota</taxon>
        <taxon>Viridiplantae</taxon>
        <taxon>Streptophyta</taxon>
        <taxon>Embryophyta</taxon>
        <taxon>Tracheophyta</taxon>
        <taxon>Spermatophyta</taxon>
        <taxon>Magnoliopsida</taxon>
        <taxon>eudicotyledons</taxon>
        <taxon>Gunneridae</taxon>
        <taxon>Pentapetalae</taxon>
        <taxon>rosids</taxon>
        <taxon>fabids</taxon>
        <taxon>Fabales</taxon>
        <taxon>Fabaceae</taxon>
        <taxon>Papilionoideae</taxon>
        <taxon>50 kb inversion clade</taxon>
        <taxon>NPAAA clade</taxon>
        <taxon>indigoferoid/millettioid clade</taxon>
        <taxon>Phaseoleae</taxon>
        <taxon>Vigna</taxon>
    </lineage>
</organism>
<evidence type="ECO:0000256" key="2">
    <source>
        <dbReference type="PROSITE-ProRule" id="PRU00235"/>
    </source>
</evidence>
<feature type="repeat" description="RCC1" evidence="2">
    <location>
        <begin position="38"/>
        <end position="92"/>
    </location>
</feature>
<dbReference type="InterPro" id="IPR009091">
    <property type="entry name" value="RCC1/BLIP-II"/>
</dbReference>
<dbReference type="PANTHER" id="PTHR22872">
    <property type="entry name" value="BTK-BINDING PROTEIN-RELATED"/>
    <property type="match status" value="1"/>
</dbReference>
<dbReference type="AlphaFoldDB" id="A0AAQ3RG86"/>
<evidence type="ECO:0000313" key="4">
    <source>
        <dbReference type="EMBL" id="WVY91708.1"/>
    </source>
</evidence>
<protein>
    <submittedName>
        <fullName evidence="4">Uncharacterized protein</fullName>
    </submittedName>
</protein>
<keyword evidence="5" id="KW-1185">Reference proteome</keyword>
<keyword evidence="3" id="KW-1133">Transmembrane helix</keyword>
<dbReference type="EMBL" id="CP144690">
    <property type="protein sequence ID" value="WVY91708.1"/>
    <property type="molecule type" value="Genomic_DNA"/>
</dbReference>
<dbReference type="InterPro" id="IPR051625">
    <property type="entry name" value="Signaling_Regulatory_Domain"/>
</dbReference>
<feature type="non-terminal residue" evidence="4">
    <location>
        <position position="1"/>
    </location>
</feature>
<evidence type="ECO:0000313" key="5">
    <source>
        <dbReference type="Proteomes" id="UP001374535"/>
    </source>
</evidence>
<keyword evidence="3" id="KW-0812">Transmembrane</keyword>
<dbReference type="Pfam" id="PF00415">
    <property type="entry name" value="RCC1"/>
    <property type="match status" value="1"/>
</dbReference>
<proteinExistence type="predicted"/>
<name>A0AAQ3RG86_VIGMU</name>
<reference evidence="4 5" key="1">
    <citation type="journal article" date="2023" name="Life. Sci Alliance">
        <title>Evolutionary insights into 3D genome organization and epigenetic landscape of Vigna mungo.</title>
        <authorList>
            <person name="Junaid A."/>
            <person name="Singh B."/>
            <person name="Bhatia S."/>
        </authorList>
    </citation>
    <scope>NUCLEOTIDE SEQUENCE [LARGE SCALE GENOMIC DNA]</scope>
    <source>
        <strain evidence="4">Urdbean</strain>
    </source>
</reference>
<accession>A0AAQ3RG86</accession>
<dbReference type="InterPro" id="IPR000408">
    <property type="entry name" value="Reg_chr_condens"/>
</dbReference>
<dbReference type="PROSITE" id="PS50012">
    <property type="entry name" value="RCC1_3"/>
    <property type="match status" value="1"/>
</dbReference>
<evidence type="ECO:0000256" key="1">
    <source>
        <dbReference type="ARBA" id="ARBA00022737"/>
    </source>
</evidence>
<gene>
    <name evidence="4" type="ORF">V8G54_037222</name>
</gene>
<keyword evidence="1" id="KW-0677">Repeat</keyword>
<dbReference type="Proteomes" id="UP001374535">
    <property type="component" value="Chromosome 11"/>
</dbReference>
<dbReference type="SUPFAM" id="SSF50985">
    <property type="entry name" value="RCC1/BLIP-II"/>
    <property type="match status" value="1"/>
</dbReference>
<evidence type="ECO:0000256" key="3">
    <source>
        <dbReference type="SAM" id="Phobius"/>
    </source>
</evidence>
<dbReference type="Gene3D" id="2.130.10.30">
    <property type="entry name" value="Regulator of chromosome condensation 1/beta-lactamase-inhibitor protein II"/>
    <property type="match status" value="1"/>
</dbReference>
<dbReference type="PANTHER" id="PTHR22872:SF2">
    <property type="entry name" value="INHIBITOR OF BRUTON TYROSINE KINASE"/>
    <property type="match status" value="1"/>
</dbReference>